<keyword evidence="1" id="KW-0732">Signal</keyword>
<dbReference type="AlphaFoldDB" id="A0A444JFU9"/>
<proteinExistence type="predicted"/>
<feature type="signal peptide" evidence="1">
    <location>
        <begin position="1"/>
        <end position="23"/>
    </location>
</feature>
<evidence type="ECO:0000313" key="3">
    <source>
        <dbReference type="Proteomes" id="UP000288892"/>
    </source>
</evidence>
<keyword evidence="3" id="KW-1185">Reference proteome</keyword>
<gene>
    <name evidence="2" type="ORF">VU01_10539</name>
</gene>
<name>A0A444JFU9_9BACT</name>
<protein>
    <recommendedName>
        <fullName evidence="4">Lipoprotein</fullName>
    </recommendedName>
</protein>
<reference evidence="2 3" key="1">
    <citation type="submission" date="2017-01" db="EMBL/GenBank/DDBJ databases">
        <title>The cable genome- insights into the physiology and evolution of filamentous bacteria capable of sulfide oxidation via long distance electron transfer.</title>
        <authorList>
            <person name="Schreiber L."/>
            <person name="Bjerg J.T."/>
            <person name="Boggild A."/>
            <person name="Van De Vossenberg J."/>
            <person name="Meysman F."/>
            <person name="Nielsen L.P."/>
            <person name="Schramm A."/>
            <person name="Kjeldsen K.U."/>
        </authorList>
    </citation>
    <scope>NUCLEOTIDE SEQUENCE [LARGE SCALE GENOMIC DNA]</scope>
    <source>
        <strain evidence="2">A5</strain>
    </source>
</reference>
<dbReference type="Proteomes" id="UP000288892">
    <property type="component" value="Unassembled WGS sequence"/>
</dbReference>
<evidence type="ECO:0008006" key="4">
    <source>
        <dbReference type="Google" id="ProtNLM"/>
    </source>
</evidence>
<comment type="caution">
    <text evidence="2">The sequence shown here is derived from an EMBL/GenBank/DDBJ whole genome shotgun (WGS) entry which is preliminary data.</text>
</comment>
<accession>A0A444JFU9</accession>
<dbReference type="PROSITE" id="PS51257">
    <property type="entry name" value="PROKAR_LIPOPROTEIN"/>
    <property type="match status" value="1"/>
</dbReference>
<evidence type="ECO:0000256" key="1">
    <source>
        <dbReference type="SAM" id="SignalP"/>
    </source>
</evidence>
<feature type="non-terminal residue" evidence="2">
    <location>
        <position position="48"/>
    </location>
</feature>
<dbReference type="EMBL" id="MTKS01000053">
    <property type="protein sequence ID" value="RWX51990.1"/>
    <property type="molecule type" value="Genomic_DNA"/>
</dbReference>
<feature type="chain" id="PRO_5019518499" description="Lipoprotein" evidence="1">
    <location>
        <begin position="24"/>
        <end position="48"/>
    </location>
</feature>
<sequence length="48" mass="4881">MKQMKNGVAIGAVALFALTGCVADVAYLPQDSGPKPCVEGGPCEDTQV</sequence>
<evidence type="ECO:0000313" key="2">
    <source>
        <dbReference type="EMBL" id="RWX51990.1"/>
    </source>
</evidence>
<organism evidence="2 3">
    <name type="scientific">Candidatus Electrothrix marina</name>
    <dbReference type="NCBI Taxonomy" id="1859130"/>
    <lineage>
        <taxon>Bacteria</taxon>
        <taxon>Pseudomonadati</taxon>
        <taxon>Thermodesulfobacteriota</taxon>
        <taxon>Desulfobulbia</taxon>
        <taxon>Desulfobulbales</taxon>
        <taxon>Desulfobulbaceae</taxon>
        <taxon>Candidatus Electrothrix</taxon>
    </lineage>
</organism>